<evidence type="ECO:0000313" key="1">
    <source>
        <dbReference type="EMBL" id="MFD2323056.1"/>
    </source>
</evidence>
<accession>A0ABW5EZN1</accession>
<dbReference type="EMBL" id="JBHUIG010000046">
    <property type="protein sequence ID" value="MFD2323056.1"/>
    <property type="molecule type" value="Genomic_DNA"/>
</dbReference>
<dbReference type="RefSeq" id="WP_380107494.1">
    <property type="nucleotide sequence ID" value="NZ_JBHSIH010000001.1"/>
</dbReference>
<protein>
    <submittedName>
        <fullName evidence="1">Uncharacterized protein</fullName>
    </submittedName>
</protein>
<sequence length="63" mass="6814">MLQTAASCHSHSHSHLRLCVRLTARDAGGTRVPAGKAWPATATRLRERDAARLNIGPRQAARS</sequence>
<evidence type="ECO:0000313" key="2">
    <source>
        <dbReference type="Proteomes" id="UP001597287"/>
    </source>
</evidence>
<comment type="caution">
    <text evidence="1">The sequence shown here is derived from an EMBL/GenBank/DDBJ whole genome shotgun (WGS) entry which is preliminary data.</text>
</comment>
<organism evidence="1 2">
    <name type="scientific">Delftia deserti</name>
    <dbReference type="NCBI Taxonomy" id="1651218"/>
    <lineage>
        <taxon>Bacteria</taxon>
        <taxon>Pseudomonadati</taxon>
        <taxon>Pseudomonadota</taxon>
        <taxon>Betaproteobacteria</taxon>
        <taxon>Burkholderiales</taxon>
        <taxon>Comamonadaceae</taxon>
        <taxon>Delftia</taxon>
    </lineage>
</organism>
<proteinExistence type="predicted"/>
<gene>
    <name evidence="1" type="ORF">ACFSPV_30700</name>
</gene>
<dbReference type="Proteomes" id="UP001597287">
    <property type="component" value="Unassembled WGS sequence"/>
</dbReference>
<reference evidence="2" key="1">
    <citation type="journal article" date="2019" name="Int. J. Syst. Evol. Microbiol.">
        <title>The Global Catalogue of Microorganisms (GCM) 10K type strain sequencing project: providing services to taxonomists for standard genome sequencing and annotation.</title>
        <authorList>
            <consortium name="The Broad Institute Genomics Platform"/>
            <consortium name="The Broad Institute Genome Sequencing Center for Infectious Disease"/>
            <person name="Wu L."/>
            <person name="Ma J."/>
        </authorList>
    </citation>
    <scope>NUCLEOTIDE SEQUENCE [LARGE SCALE GENOMIC DNA]</scope>
    <source>
        <strain evidence="2">CCUG 62793</strain>
    </source>
</reference>
<name>A0ABW5EZN1_9BURK</name>
<keyword evidence="2" id="KW-1185">Reference proteome</keyword>